<feature type="region of interest" description="Disordered" evidence="2">
    <location>
        <begin position="1"/>
        <end position="68"/>
    </location>
</feature>
<comment type="subunit">
    <text evidence="1">Component of the NuA4 histone acetyltransferase complex.</text>
</comment>
<evidence type="ECO:0000256" key="1">
    <source>
        <dbReference type="ARBA" id="ARBA00011353"/>
    </source>
</evidence>
<feature type="domain" description="Chromo" evidence="3">
    <location>
        <begin position="141"/>
        <end position="195"/>
    </location>
</feature>
<reference evidence="5" key="1">
    <citation type="submission" date="2019-06" db="EMBL/GenBank/DDBJ databases">
        <authorList>
            <person name="Broberg M."/>
        </authorList>
    </citation>
    <scope>NUCLEOTIDE SEQUENCE [LARGE SCALE GENOMIC DNA]</scope>
</reference>
<protein>
    <recommendedName>
        <fullName evidence="3">Chromo domain-containing protein</fullName>
    </recommendedName>
</protein>
<dbReference type="PROSITE" id="PS50013">
    <property type="entry name" value="CHROMO_2"/>
    <property type="match status" value="2"/>
</dbReference>
<dbReference type="AlphaFoldDB" id="A0A9N9UUN9"/>
<evidence type="ECO:0000256" key="2">
    <source>
        <dbReference type="SAM" id="MobiDB-lite"/>
    </source>
</evidence>
<dbReference type="Gene3D" id="2.40.50.40">
    <property type="match status" value="2"/>
</dbReference>
<dbReference type="Proteomes" id="UP000754883">
    <property type="component" value="Unassembled WGS sequence"/>
</dbReference>
<accession>A0A9N9UUN9</accession>
<evidence type="ECO:0000313" key="4">
    <source>
        <dbReference type="EMBL" id="CAH0003476.1"/>
    </source>
</evidence>
<sequence length="195" mass="21571">MPVRKSLRNRERKAAAAAAPSTTSSSVPAAKTTKTRKNTAGRGRPGRKPNAAKNAAKKDATKPATTGPVSIGKSLKKWLFEDIVNHKWEGDKILLEVRWQGTDETSWEPEVNIHRDAKRALIQYWKAQGGRPVNPQDEGLFTIYALKGVKTDSEGQRLIQVEWVGFSRPTWEPESAIKAAAPDALEAYLEKKGEK</sequence>
<gene>
    <name evidence="4" type="ORF">CBYS24578_00014649</name>
</gene>
<feature type="compositionally biased region" description="Basic residues" evidence="2">
    <location>
        <begin position="33"/>
        <end position="47"/>
    </location>
</feature>
<dbReference type="EMBL" id="CABFNO020001564">
    <property type="protein sequence ID" value="CAH0003476.1"/>
    <property type="molecule type" value="Genomic_DNA"/>
</dbReference>
<feature type="domain" description="Chromo" evidence="3">
    <location>
        <begin position="78"/>
        <end position="136"/>
    </location>
</feature>
<reference evidence="4 5" key="2">
    <citation type="submission" date="2021-10" db="EMBL/GenBank/DDBJ databases">
        <authorList>
            <person name="Piombo E."/>
        </authorList>
    </citation>
    <scope>NUCLEOTIDE SEQUENCE [LARGE SCALE GENOMIC DNA]</scope>
</reference>
<feature type="compositionally biased region" description="Low complexity" evidence="2">
    <location>
        <begin position="15"/>
        <end position="32"/>
    </location>
</feature>
<dbReference type="OrthoDB" id="5143808at2759"/>
<dbReference type="SMART" id="SM00298">
    <property type="entry name" value="CHROMO"/>
    <property type="match status" value="2"/>
</dbReference>
<proteinExistence type="predicted"/>
<comment type="caution">
    <text evidence="4">The sequence shown here is derived from an EMBL/GenBank/DDBJ whole genome shotgun (WGS) entry which is preliminary data.</text>
</comment>
<evidence type="ECO:0000313" key="5">
    <source>
        <dbReference type="Proteomes" id="UP000754883"/>
    </source>
</evidence>
<dbReference type="GO" id="GO:0006338">
    <property type="term" value="P:chromatin remodeling"/>
    <property type="evidence" value="ECO:0007669"/>
    <property type="project" value="UniProtKB-ARBA"/>
</dbReference>
<dbReference type="InterPro" id="IPR016197">
    <property type="entry name" value="Chromo-like_dom_sf"/>
</dbReference>
<keyword evidence="5" id="KW-1185">Reference proteome</keyword>
<dbReference type="InterPro" id="IPR000953">
    <property type="entry name" value="Chromo/chromo_shadow_dom"/>
</dbReference>
<evidence type="ECO:0000259" key="3">
    <source>
        <dbReference type="PROSITE" id="PS50013"/>
    </source>
</evidence>
<name>A0A9N9UUN9_9HYPO</name>
<dbReference type="SUPFAM" id="SSF54160">
    <property type="entry name" value="Chromo domain-like"/>
    <property type="match status" value="2"/>
</dbReference>
<organism evidence="4 5">
    <name type="scientific">Clonostachys byssicola</name>
    <dbReference type="NCBI Taxonomy" id="160290"/>
    <lineage>
        <taxon>Eukaryota</taxon>
        <taxon>Fungi</taxon>
        <taxon>Dikarya</taxon>
        <taxon>Ascomycota</taxon>
        <taxon>Pezizomycotina</taxon>
        <taxon>Sordariomycetes</taxon>
        <taxon>Hypocreomycetidae</taxon>
        <taxon>Hypocreales</taxon>
        <taxon>Bionectriaceae</taxon>
        <taxon>Clonostachys</taxon>
    </lineage>
</organism>